<evidence type="ECO:0000256" key="6">
    <source>
        <dbReference type="HAMAP-Rule" id="MF_01877"/>
    </source>
</evidence>
<keyword evidence="1 6" id="KW-0963">Cytoplasm</keyword>
<dbReference type="Proteomes" id="UP000600080">
    <property type="component" value="Unassembled WGS sequence"/>
</dbReference>
<reference evidence="9" key="1">
    <citation type="journal article" date="2019" name="Int. J. Syst. Evol. Microbiol.">
        <title>The Global Catalogue of Microorganisms (GCM) 10K type strain sequencing project: providing services to taxonomists for standard genome sequencing and annotation.</title>
        <authorList>
            <consortium name="The Broad Institute Genomics Platform"/>
            <consortium name="The Broad Institute Genome Sequencing Center for Infectious Disease"/>
            <person name="Wu L."/>
            <person name="Ma J."/>
        </authorList>
    </citation>
    <scope>NUCLEOTIDE SEQUENCE [LARGE SCALE GENOMIC DNA]</scope>
    <source>
        <strain evidence="9">CGMCC 4.7323</strain>
    </source>
</reference>
<evidence type="ECO:0000256" key="4">
    <source>
        <dbReference type="ARBA" id="ARBA00022679"/>
    </source>
</evidence>
<evidence type="ECO:0000259" key="7">
    <source>
        <dbReference type="Pfam" id="PF00590"/>
    </source>
</evidence>
<protein>
    <recommendedName>
        <fullName evidence="6">Ribosomal RNA small subunit methyltransferase I</fullName>
        <ecNumber evidence="6">2.1.1.198</ecNumber>
    </recommendedName>
    <alternativeName>
        <fullName evidence="6">16S rRNA 2'-O-ribose C1402 methyltransferase</fullName>
    </alternativeName>
    <alternativeName>
        <fullName evidence="6">rRNA (cytidine-2'-O-)-methyltransferase RsmI</fullName>
    </alternativeName>
</protein>
<evidence type="ECO:0000313" key="9">
    <source>
        <dbReference type="Proteomes" id="UP000600080"/>
    </source>
</evidence>
<keyword evidence="9" id="KW-1185">Reference proteome</keyword>
<dbReference type="InterPro" id="IPR008189">
    <property type="entry name" value="rRNA_ssu_MeTfrase_I"/>
</dbReference>
<keyword evidence="5 6" id="KW-0949">S-adenosyl-L-methionine</keyword>
<dbReference type="PANTHER" id="PTHR46111">
    <property type="entry name" value="RIBOSOMAL RNA SMALL SUBUNIT METHYLTRANSFERASE I"/>
    <property type="match status" value="1"/>
</dbReference>
<evidence type="ECO:0000313" key="8">
    <source>
        <dbReference type="EMBL" id="GGN60597.1"/>
    </source>
</evidence>
<dbReference type="GO" id="GO:0032259">
    <property type="term" value="P:methylation"/>
    <property type="evidence" value="ECO:0007669"/>
    <property type="project" value="UniProtKB-KW"/>
</dbReference>
<comment type="similarity">
    <text evidence="6">Belongs to the methyltransferase superfamily. RsmI family.</text>
</comment>
<dbReference type="Pfam" id="PF00590">
    <property type="entry name" value="TP_methylase"/>
    <property type="match status" value="1"/>
</dbReference>
<proteinExistence type="inferred from homology"/>
<dbReference type="GO" id="GO:0008168">
    <property type="term" value="F:methyltransferase activity"/>
    <property type="evidence" value="ECO:0007669"/>
    <property type="project" value="UniProtKB-KW"/>
</dbReference>
<comment type="subcellular location">
    <subcellularLocation>
        <location evidence="6">Cytoplasm</location>
    </subcellularLocation>
</comment>
<dbReference type="EMBL" id="BMND01000038">
    <property type="protein sequence ID" value="GGN60597.1"/>
    <property type="molecule type" value="Genomic_DNA"/>
</dbReference>
<organism evidence="8 9">
    <name type="scientific">Streptomyces kronopolitis</name>
    <dbReference type="NCBI Taxonomy" id="1612435"/>
    <lineage>
        <taxon>Bacteria</taxon>
        <taxon>Bacillati</taxon>
        <taxon>Actinomycetota</taxon>
        <taxon>Actinomycetes</taxon>
        <taxon>Kitasatosporales</taxon>
        <taxon>Streptomycetaceae</taxon>
        <taxon>Streptomyces</taxon>
    </lineage>
</organism>
<dbReference type="Gene3D" id="3.40.1010.10">
    <property type="entry name" value="Cobalt-precorrin-4 Transmethylase, Domain 1"/>
    <property type="match status" value="1"/>
</dbReference>
<keyword evidence="2 6" id="KW-0698">rRNA processing</keyword>
<dbReference type="PANTHER" id="PTHR46111:SF1">
    <property type="entry name" value="RIBOSOMAL RNA SMALL SUBUNIT METHYLTRANSFERASE I"/>
    <property type="match status" value="1"/>
</dbReference>
<dbReference type="PIRSF" id="PIRSF005917">
    <property type="entry name" value="MTase_YraL"/>
    <property type="match status" value="1"/>
</dbReference>
<dbReference type="InterPro" id="IPR014776">
    <property type="entry name" value="4pyrrole_Mease_sub2"/>
</dbReference>
<comment type="function">
    <text evidence="6">Catalyzes the 2'-O-methylation of the ribose of cytidine 1402 (C1402) in 16S rRNA.</text>
</comment>
<comment type="caution">
    <text evidence="8">The sequence shown here is derived from an EMBL/GenBank/DDBJ whole genome shotgun (WGS) entry which is preliminary data.</text>
</comment>
<keyword evidence="4 6" id="KW-0808">Transferase</keyword>
<evidence type="ECO:0000256" key="1">
    <source>
        <dbReference type="ARBA" id="ARBA00022490"/>
    </source>
</evidence>
<dbReference type="HAMAP" id="MF_01877">
    <property type="entry name" value="16SrRNA_methyltr_I"/>
    <property type="match status" value="1"/>
</dbReference>
<dbReference type="NCBIfam" id="TIGR00096">
    <property type="entry name" value="16S rRNA (cytidine(1402)-2'-O)-methyltransferase"/>
    <property type="match status" value="1"/>
</dbReference>
<name>A0ABQ2K122_9ACTN</name>
<keyword evidence="3 6" id="KW-0489">Methyltransferase</keyword>
<dbReference type="InterPro" id="IPR035996">
    <property type="entry name" value="4pyrrol_Methylase_sf"/>
</dbReference>
<evidence type="ECO:0000256" key="3">
    <source>
        <dbReference type="ARBA" id="ARBA00022603"/>
    </source>
</evidence>
<comment type="catalytic activity">
    <reaction evidence="6">
        <text>cytidine(1402) in 16S rRNA + S-adenosyl-L-methionine = 2'-O-methylcytidine(1402) in 16S rRNA + S-adenosyl-L-homocysteine + H(+)</text>
        <dbReference type="Rhea" id="RHEA:42924"/>
        <dbReference type="Rhea" id="RHEA-COMP:10285"/>
        <dbReference type="Rhea" id="RHEA-COMP:10286"/>
        <dbReference type="ChEBI" id="CHEBI:15378"/>
        <dbReference type="ChEBI" id="CHEBI:57856"/>
        <dbReference type="ChEBI" id="CHEBI:59789"/>
        <dbReference type="ChEBI" id="CHEBI:74495"/>
        <dbReference type="ChEBI" id="CHEBI:82748"/>
        <dbReference type="EC" id="2.1.1.198"/>
    </reaction>
</comment>
<dbReference type="Gene3D" id="3.30.950.10">
    <property type="entry name" value="Methyltransferase, Cobalt-precorrin-4 Transmethylase, Domain 2"/>
    <property type="match status" value="1"/>
</dbReference>
<evidence type="ECO:0000256" key="2">
    <source>
        <dbReference type="ARBA" id="ARBA00022552"/>
    </source>
</evidence>
<dbReference type="InterPro" id="IPR014777">
    <property type="entry name" value="4pyrrole_Mease_sub1"/>
</dbReference>
<dbReference type="EC" id="2.1.1.198" evidence="6"/>
<dbReference type="CDD" id="cd11648">
    <property type="entry name" value="RsmI"/>
    <property type="match status" value="1"/>
</dbReference>
<dbReference type="SUPFAM" id="SSF53790">
    <property type="entry name" value="Tetrapyrrole methylase"/>
    <property type="match status" value="1"/>
</dbReference>
<dbReference type="InterPro" id="IPR000878">
    <property type="entry name" value="4pyrrol_Mease"/>
</dbReference>
<evidence type="ECO:0000256" key="5">
    <source>
        <dbReference type="ARBA" id="ARBA00022691"/>
    </source>
</evidence>
<accession>A0ABQ2K122</accession>
<gene>
    <name evidence="6 8" type="primary">rsmI</name>
    <name evidence="8" type="ORF">GCM10012285_58780</name>
</gene>
<sequence>MPWEDGRVTGTLVLAGTPIGEIADAPPRLATELAAADVIAAEDTRRLRRLTQGLDVQPSGRVVSYFEGNEAARTPELAEALAGGARVLLVTDAGMPSVSDPGYRLVAAAVERGITVTAVPGPSAVLTALAVSGLPVDRFCFEGFLPRKGGERRSRLREVEGERRTLVYFEAPHRLDDTLAAMAEIFGTDRRAAVCRELTKTYEEVKRGPLGDLAAWAAEGVRGEITIVVEGAPDTGPQDLGAEELVRRVRVREEAGERRKEAIAAVAADAGLPKREVFDAVVAAKTAATTAEKTAGKSTEKSPE</sequence>
<feature type="domain" description="Tetrapyrrole methylase" evidence="7">
    <location>
        <begin position="11"/>
        <end position="214"/>
    </location>
</feature>